<feature type="region of interest" description="Disordered" evidence="1">
    <location>
        <begin position="508"/>
        <end position="551"/>
    </location>
</feature>
<keyword evidence="4" id="KW-1185">Reference proteome</keyword>
<evidence type="ECO:0000313" key="2">
    <source>
        <dbReference type="EMBL" id="CAF1585960.1"/>
    </source>
</evidence>
<dbReference type="AlphaFoldDB" id="A0A815ZPN4"/>
<sequence>FVTLDLLESKDSPKGSEAMSISIKMFDGAKNLTRHVAGKNIHVAEGCVSMTGASTGDRFGSVIKDMITETSGKGLINRMLFLCQKQLPPIMPRDADKRQIDTSLPSFSLFYMIAAELRNVEFLFIYQPAKVEDYQFPHGTTPANEWFNDQVNENENAHNYYTNFAGKLVLDAQEQEKQNIIEKSDIDFIAKFMELVPRICSVTRAIDIACEIAEALIDQYKFEDAPVNIRTKRQVVFISIASCKRAANLAYSVLRHTLALYNHSQNRIETVNAMILSTLTVALKDTPSSLSTAAQSKRTLEQFILVDFAHNFLMLGWLAKYPGTEKKAPFQRTSADERQSCLQQLADDGLLISMRAMLIHSGGKKSNAYYRLFPSDGQLERDKFKQKLAKYHVTISEYLQNHARSGIPKNYKPADEMRQYLKDNQQHYEQYFEACGSVDDETSNDAYDQRDVHLIPPNDLQKLFQLFTNQSVTMPTDLNSVILTNLLPKRNQQVQHDQHHVLILKWHQPQENDDADVEGTNDINNESGLEEDEEQIWPPQDRNENCGNTNGNEIQQYQDVLNEIEVSSINDRTNTDSLQEAMLTDRLIMSAVSSDLRQDINDHVQLLHSE</sequence>
<organism evidence="2 4">
    <name type="scientific">Didymodactylos carnosus</name>
    <dbReference type="NCBI Taxonomy" id="1234261"/>
    <lineage>
        <taxon>Eukaryota</taxon>
        <taxon>Metazoa</taxon>
        <taxon>Spiralia</taxon>
        <taxon>Gnathifera</taxon>
        <taxon>Rotifera</taxon>
        <taxon>Eurotatoria</taxon>
        <taxon>Bdelloidea</taxon>
        <taxon>Philodinida</taxon>
        <taxon>Philodinidae</taxon>
        <taxon>Didymodactylos</taxon>
    </lineage>
</organism>
<evidence type="ECO:0000256" key="1">
    <source>
        <dbReference type="SAM" id="MobiDB-lite"/>
    </source>
</evidence>
<dbReference type="Proteomes" id="UP000681722">
    <property type="component" value="Unassembled WGS sequence"/>
</dbReference>
<protein>
    <submittedName>
        <fullName evidence="2">Uncharacterized protein</fullName>
    </submittedName>
</protein>
<feature type="non-terminal residue" evidence="2">
    <location>
        <position position="1"/>
    </location>
</feature>
<evidence type="ECO:0000313" key="3">
    <source>
        <dbReference type="EMBL" id="CAF4455590.1"/>
    </source>
</evidence>
<dbReference type="EMBL" id="CAJNOQ010032617">
    <property type="protein sequence ID" value="CAF1585960.1"/>
    <property type="molecule type" value="Genomic_DNA"/>
</dbReference>
<dbReference type="EMBL" id="CAJOBC010098667">
    <property type="protein sequence ID" value="CAF4455590.1"/>
    <property type="molecule type" value="Genomic_DNA"/>
</dbReference>
<proteinExistence type="predicted"/>
<reference evidence="2" key="1">
    <citation type="submission" date="2021-02" db="EMBL/GenBank/DDBJ databases">
        <authorList>
            <person name="Nowell W R."/>
        </authorList>
    </citation>
    <scope>NUCLEOTIDE SEQUENCE</scope>
</reference>
<feature type="non-terminal residue" evidence="2">
    <location>
        <position position="610"/>
    </location>
</feature>
<accession>A0A815ZPN4</accession>
<gene>
    <name evidence="2" type="ORF">GPM918_LOCUS41418</name>
    <name evidence="3" type="ORF">SRO942_LOCUS42465</name>
</gene>
<name>A0A815ZPN4_9BILA</name>
<evidence type="ECO:0000313" key="4">
    <source>
        <dbReference type="Proteomes" id="UP000663829"/>
    </source>
</evidence>
<dbReference type="Proteomes" id="UP000663829">
    <property type="component" value="Unassembled WGS sequence"/>
</dbReference>
<comment type="caution">
    <text evidence="2">The sequence shown here is derived from an EMBL/GenBank/DDBJ whole genome shotgun (WGS) entry which is preliminary data.</text>
</comment>